<dbReference type="Gene3D" id="3.50.50.60">
    <property type="entry name" value="FAD/NAD(P)-binding domain"/>
    <property type="match status" value="1"/>
</dbReference>
<evidence type="ECO:0000256" key="1">
    <source>
        <dbReference type="ARBA" id="ARBA00001974"/>
    </source>
</evidence>
<comment type="cofactor">
    <cofactor evidence="1">
        <name>FAD</name>
        <dbReference type="ChEBI" id="CHEBI:57692"/>
    </cofactor>
</comment>
<keyword evidence="8" id="KW-1185">Reference proteome</keyword>
<dbReference type="SUPFAM" id="SSF51905">
    <property type="entry name" value="FAD/NAD(P)-binding domain"/>
    <property type="match status" value="1"/>
</dbReference>
<evidence type="ECO:0000256" key="2">
    <source>
        <dbReference type="ARBA" id="ARBA00022630"/>
    </source>
</evidence>
<dbReference type="PRINTS" id="PR00420">
    <property type="entry name" value="RNGMNOXGNASE"/>
</dbReference>
<feature type="region of interest" description="Disordered" evidence="5">
    <location>
        <begin position="445"/>
        <end position="464"/>
    </location>
</feature>
<protein>
    <recommendedName>
        <fullName evidence="6">FAD-binding domain-containing protein</fullName>
    </recommendedName>
</protein>
<dbReference type="InterPro" id="IPR002938">
    <property type="entry name" value="FAD-bd"/>
</dbReference>
<feature type="domain" description="FAD-binding" evidence="6">
    <location>
        <begin position="318"/>
        <end position="393"/>
    </location>
</feature>
<dbReference type="Gene3D" id="3.40.30.120">
    <property type="match status" value="1"/>
</dbReference>
<keyword evidence="2" id="KW-0285">Flavoprotein</keyword>
<sequence length="601" mass="66305">MNRNSAGLSLLLPTMSDSTTVLISGAGPSGLVTALMLLQNGISVRVIDRISQFQVGQRGAALSPRTLEHYKLLGCLEDVQKAGPILHTLILYDEDGVTRKREMPMFPIEDNTPATPYGNVLILGQDRHEAILRRHLAKFGVFVELGTELLDFEQDEDSVTATLCKTNAAGEKVKEISTFKWLVGADGATSFVRKKLGLSFLGTCREAENFVIGDIYIKDLENKLDRKIWHVWGDASRKMASLRPYEIPGDDRCYYLGGGVEADRDLMTSSREEFIKSFYEVSGRTDIEFGDLIYLRPYRYVDLHFPSVVVKLNECRPNIRMVDKFGSGRVFVAGDASHVHSPTGGQGMNTGVQDCMNLGWKLAMVEKGLAPKTFMESYTNERLPVVASMLDQTTALLNKTFGRTPDNFDGWKRGYELRQFGVNYRGSPIVVDETPSDASEIVDPYRSGNDGTVRGGDRAPDAPGLISVGQPSDKYLSTLFDIFGPTHHTLLLFSDDKEKQAAILESVKKYPANILKRVVVLSENTDVKSSDLSAELVFKDKDGYAYQNYVIKSRSLDTVVVRPDGVIGALVSGVDGLNTYFDGVFAPDVEKVAASLKSLTV</sequence>
<comment type="caution">
    <text evidence="7">The sequence shown here is derived from an EMBL/GenBank/DDBJ whole genome shotgun (WGS) entry which is preliminary data.</text>
</comment>
<organism evidence="7 8">
    <name type="scientific">Armillaria luteobubalina</name>
    <dbReference type="NCBI Taxonomy" id="153913"/>
    <lineage>
        <taxon>Eukaryota</taxon>
        <taxon>Fungi</taxon>
        <taxon>Dikarya</taxon>
        <taxon>Basidiomycota</taxon>
        <taxon>Agaricomycotina</taxon>
        <taxon>Agaricomycetes</taxon>
        <taxon>Agaricomycetidae</taxon>
        <taxon>Agaricales</taxon>
        <taxon>Marasmiineae</taxon>
        <taxon>Physalacriaceae</taxon>
        <taxon>Armillaria</taxon>
    </lineage>
</organism>
<dbReference type="EMBL" id="JAUEPU010000007">
    <property type="protein sequence ID" value="KAK0501034.1"/>
    <property type="molecule type" value="Genomic_DNA"/>
</dbReference>
<keyword evidence="4" id="KW-0560">Oxidoreductase</keyword>
<dbReference type="InterPro" id="IPR050641">
    <property type="entry name" value="RIFMO-like"/>
</dbReference>
<dbReference type="Pfam" id="PF01494">
    <property type="entry name" value="FAD_binding_3"/>
    <property type="match status" value="2"/>
</dbReference>
<dbReference type="PANTHER" id="PTHR43004">
    <property type="entry name" value="TRK SYSTEM POTASSIUM UPTAKE PROTEIN"/>
    <property type="match status" value="1"/>
</dbReference>
<dbReference type="GO" id="GO:0071949">
    <property type="term" value="F:FAD binding"/>
    <property type="evidence" value="ECO:0007669"/>
    <property type="project" value="InterPro"/>
</dbReference>
<gene>
    <name evidence="7" type="ORF">EDD18DRAFT_788101</name>
</gene>
<evidence type="ECO:0000256" key="3">
    <source>
        <dbReference type="ARBA" id="ARBA00022827"/>
    </source>
</evidence>
<evidence type="ECO:0000313" key="8">
    <source>
        <dbReference type="Proteomes" id="UP001175228"/>
    </source>
</evidence>
<evidence type="ECO:0000256" key="4">
    <source>
        <dbReference type="ARBA" id="ARBA00023002"/>
    </source>
</evidence>
<dbReference type="GO" id="GO:0016709">
    <property type="term" value="F:oxidoreductase activity, acting on paired donors, with incorporation or reduction of molecular oxygen, NAD(P)H as one donor, and incorporation of one atom of oxygen"/>
    <property type="evidence" value="ECO:0007669"/>
    <property type="project" value="UniProtKB-ARBA"/>
</dbReference>
<dbReference type="PANTHER" id="PTHR43004:SF19">
    <property type="entry name" value="BINDING MONOOXYGENASE, PUTATIVE (JCVI)-RELATED"/>
    <property type="match status" value="1"/>
</dbReference>
<accession>A0AA39QG47</accession>
<dbReference type="Proteomes" id="UP001175228">
    <property type="component" value="Unassembled WGS sequence"/>
</dbReference>
<evidence type="ECO:0000256" key="5">
    <source>
        <dbReference type="SAM" id="MobiDB-lite"/>
    </source>
</evidence>
<evidence type="ECO:0000259" key="6">
    <source>
        <dbReference type="Pfam" id="PF01494"/>
    </source>
</evidence>
<proteinExistence type="predicted"/>
<feature type="domain" description="FAD-binding" evidence="6">
    <location>
        <begin position="19"/>
        <end position="256"/>
    </location>
</feature>
<reference evidence="7" key="1">
    <citation type="submission" date="2023-06" db="EMBL/GenBank/DDBJ databases">
        <authorList>
            <consortium name="Lawrence Berkeley National Laboratory"/>
            <person name="Ahrendt S."/>
            <person name="Sahu N."/>
            <person name="Indic B."/>
            <person name="Wong-Bajracharya J."/>
            <person name="Merenyi Z."/>
            <person name="Ke H.-M."/>
            <person name="Monk M."/>
            <person name="Kocsube S."/>
            <person name="Drula E."/>
            <person name="Lipzen A."/>
            <person name="Balint B."/>
            <person name="Henrissat B."/>
            <person name="Andreopoulos B."/>
            <person name="Martin F.M."/>
            <person name="Harder C.B."/>
            <person name="Rigling D."/>
            <person name="Ford K.L."/>
            <person name="Foster G.D."/>
            <person name="Pangilinan J."/>
            <person name="Papanicolaou A."/>
            <person name="Barry K."/>
            <person name="LaButti K."/>
            <person name="Viragh M."/>
            <person name="Koriabine M."/>
            <person name="Yan M."/>
            <person name="Riley R."/>
            <person name="Champramary S."/>
            <person name="Plett K.L."/>
            <person name="Tsai I.J."/>
            <person name="Slot J."/>
            <person name="Sipos G."/>
            <person name="Plett J."/>
            <person name="Nagy L.G."/>
            <person name="Grigoriev I.V."/>
        </authorList>
    </citation>
    <scope>NUCLEOTIDE SEQUENCE</scope>
    <source>
        <strain evidence="7">HWK02</strain>
    </source>
</reference>
<evidence type="ECO:0000313" key="7">
    <source>
        <dbReference type="EMBL" id="KAK0501034.1"/>
    </source>
</evidence>
<dbReference type="Gene3D" id="3.30.70.2450">
    <property type="match status" value="1"/>
</dbReference>
<name>A0AA39QG47_9AGAR</name>
<dbReference type="AlphaFoldDB" id="A0AA39QG47"/>
<dbReference type="InterPro" id="IPR036188">
    <property type="entry name" value="FAD/NAD-bd_sf"/>
</dbReference>
<keyword evidence="3" id="KW-0274">FAD</keyword>